<comment type="caution">
    <text evidence="1">The sequence shown here is derived from an EMBL/GenBank/DDBJ whole genome shotgun (WGS) entry which is preliminary data.</text>
</comment>
<keyword evidence="2" id="KW-1185">Reference proteome</keyword>
<organism evidence="1 2">
    <name type="scientific">Neisseria oralis</name>
    <dbReference type="NCBI Taxonomy" id="1107316"/>
    <lineage>
        <taxon>Bacteria</taxon>
        <taxon>Pseudomonadati</taxon>
        <taxon>Pseudomonadota</taxon>
        <taxon>Betaproteobacteria</taxon>
        <taxon>Neisseriales</taxon>
        <taxon>Neisseriaceae</taxon>
        <taxon>Neisseria</taxon>
    </lineage>
</organism>
<gene>
    <name evidence="1" type="ORF">ACI43T_10355</name>
</gene>
<sequence length="45" mass="5315">MKLLYMPSKHGEFEEDSAIELDIYETTDSTPEYLAEIAARHYYNE</sequence>
<dbReference type="Proteomes" id="UP001621964">
    <property type="component" value="Unassembled WGS sequence"/>
</dbReference>
<name>A0ABW8Q5L8_9NEIS</name>
<accession>A0ABW8Q5L8</accession>
<dbReference type="EMBL" id="JBJGEB010000012">
    <property type="protein sequence ID" value="MFK7642882.1"/>
    <property type="molecule type" value="Genomic_DNA"/>
</dbReference>
<evidence type="ECO:0000313" key="2">
    <source>
        <dbReference type="Proteomes" id="UP001621964"/>
    </source>
</evidence>
<proteinExistence type="predicted"/>
<dbReference type="RefSeq" id="WP_405386919.1">
    <property type="nucleotide sequence ID" value="NZ_JBJGEB010000012.1"/>
</dbReference>
<protein>
    <submittedName>
        <fullName evidence="1">Uncharacterized protein</fullName>
    </submittedName>
</protein>
<reference evidence="1 2" key="1">
    <citation type="submission" date="2024-11" db="EMBL/GenBank/DDBJ databases">
        <authorList>
            <person name="Mikucki A.G."/>
            <person name="Kahler C.M."/>
        </authorList>
    </citation>
    <scope>NUCLEOTIDE SEQUENCE [LARGE SCALE GENOMIC DNA]</scope>
    <source>
        <strain evidence="1 2">EXNM717</strain>
    </source>
</reference>
<evidence type="ECO:0000313" key="1">
    <source>
        <dbReference type="EMBL" id="MFK7642882.1"/>
    </source>
</evidence>